<keyword evidence="2" id="KW-1185">Reference proteome</keyword>
<dbReference type="Gene3D" id="3.30.70.1320">
    <property type="entry name" value="Multidrug efflux transporter AcrB pore domain like"/>
    <property type="match status" value="1"/>
</dbReference>
<accession>A0ABW5EHF7</accession>
<dbReference type="Proteomes" id="UP001597425">
    <property type="component" value="Unassembled WGS sequence"/>
</dbReference>
<proteinExistence type="predicted"/>
<protein>
    <submittedName>
        <fullName evidence="1">Efflux RND transporter permease subunit</fullName>
    </submittedName>
</protein>
<dbReference type="RefSeq" id="WP_265721318.1">
    <property type="nucleotide sequence ID" value="NZ_JAPIVK010000010.1"/>
</dbReference>
<dbReference type="EMBL" id="JBHUJD010000021">
    <property type="protein sequence ID" value="MFD2311673.1"/>
    <property type="molecule type" value="Genomic_DNA"/>
</dbReference>
<dbReference type="PANTHER" id="PTHR32063">
    <property type="match status" value="1"/>
</dbReference>
<sequence length="300" mass="33396">MNLAQLAYRYRRLVFEDSEITIREAVISTAFLGLPAEEVEEKITKPLEEHVRALGEVENIRSTSMRGRSLIHVEIRDRYFDLDQIWDEVREQIDAAQSELPEGTGTPVLNDDFGDLSVVTAALTADDFSQVERLQMAEHIRATLRRRGHPARAAAAYPRRPAAGPFGRAGALPRRIGRSVAGVQYMPPAGVLETAEQLLALQVSGEYRSLDELRRAEIRLPGDGGTLRLSDPGQIKRGYREPMVQTAYFNGRWAIVSAVSMQDDCSVLGLWPGALSPFPERCRRRQQSVRPPVSLHGAGL</sequence>
<dbReference type="InterPro" id="IPR001036">
    <property type="entry name" value="Acrflvin-R"/>
</dbReference>
<dbReference type="PANTHER" id="PTHR32063:SF18">
    <property type="entry name" value="CATION EFFLUX SYSTEM PROTEIN"/>
    <property type="match status" value="1"/>
</dbReference>
<name>A0ABW5EHF7_9GAMM</name>
<dbReference type="Gene3D" id="3.30.2090.10">
    <property type="entry name" value="Multidrug efflux transporter AcrB TolC docking domain, DN and DC subdomains"/>
    <property type="match status" value="1"/>
</dbReference>
<evidence type="ECO:0000313" key="2">
    <source>
        <dbReference type="Proteomes" id="UP001597425"/>
    </source>
</evidence>
<dbReference type="Pfam" id="PF00873">
    <property type="entry name" value="ACR_tran"/>
    <property type="match status" value="1"/>
</dbReference>
<comment type="caution">
    <text evidence="1">The sequence shown here is derived from an EMBL/GenBank/DDBJ whole genome shotgun (WGS) entry which is preliminary data.</text>
</comment>
<evidence type="ECO:0000313" key="1">
    <source>
        <dbReference type="EMBL" id="MFD2311673.1"/>
    </source>
</evidence>
<reference evidence="2" key="1">
    <citation type="journal article" date="2019" name="Int. J. Syst. Evol. Microbiol.">
        <title>The Global Catalogue of Microorganisms (GCM) 10K type strain sequencing project: providing services to taxonomists for standard genome sequencing and annotation.</title>
        <authorList>
            <consortium name="The Broad Institute Genomics Platform"/>
            <consortium name="The Broad Institute Genome Sequencing Center for Infectious Disease"/>
            <person name="Wu L."/>
            <person name="Ma J."/>
        </authorList>
    </citation>
    <scope>NUCLEOTIDE SEQUENCE [LARGE SCALE GENOMIC DNA]</scope>
    <source>
        <strain evidence="2">KCTC 12848</strain>
    </source>
</reference>
<dbReference type="Gene3D" id="3.30.70.1430">
    <property type="entry name" value="Multidrug efflux transporter AcrB pore domain"/>
    <property type="match status" value="1"/>
</dbReference>
<organism evidence="1 2">
    <name type="scientific">Microbulbifer halophilus</name>
    <dbReference type="NCBI Taxonomy" id="453963"/>
    <lineage>
        <taxon>Bacteria</taxon>
        <taxon>Pseudomonadati</taxon>
        <taxon>Pseudomonadota</taxon>
        <taxon>Gammaproteobacteria</taxon>
        <taxon>Cellvibrionales</taxon>
        <taxon>Microbulbiferaceae</taxon>
        <taxon>Microbulbifer</taxon>
    </lineage>
</organism>
<dbReference type="SUPFAM" id="SSF82693">
    <property type="entry name" value="Multidrug efflux transporter AcrB pore domain, PN1, PN2, PC1 and PC2 subdomains"/>
    <property type="match status" value="1"/>
</dbReference>
<gene>
    <name evidence="1" type="ORF">ACFSKX_14695</name>
</gene>
<dbReference type="InterPro" id="IPR027463">
    <property type="entry name" value="AcrB_DN_DC_subdom"/>
</dbReference>